<evidence type="ECO:0000313" key="3">
    <source>
        <dbReference type="Proteomes" id="UP000799291"/>
    </source>
</evidence>
<evidence type="ECO:0000256" key="1">
    <source>
        <dbReference type="SAM" id="MobiDB-lite"/>
    </source>
</evidence>
<accession>A0A6G1JDF6</accession>
<feature type="compositionally biased region" description="Polar residues" evidence="1">
    <location>
        <begin position="436"/>
        <end position="450"/>
    </location>
</feature>
<dbReference type="AlphaFoldDB" id="A0A6G1JDF6"/>
<feature type="compositionally biased region" description="Basic and acidic residues" evidence="1">
    <location>
        <begin position="360"/>
        <end position="377"/>
    </location>
</feature>
<evidence type="ECO:0000313" key="2">
    <source>
        <dbReference type="EMBL" id="KAF2688572.1"/>
    </source>
</evidence>
<protein>
    <submittedName>
        <fullName evidence="2">Uncharacterized protein</fullName>
    </submittedName>
</protein>
<name>A0A6G1JDF6_9PLEO</name>
<organism evidence="2 3">
    <name type="scientific">Lentithecium fluviatile CBS 122367</name>
    <dbReference type="NCBI Taxonomy" id="1168545"/>
    <lineage>
        <taxon>Eukaryota</taxon>
        <taxon>Fungi</taxon>
        <taxon>Dikarya</taxon>
        <taxon>Ascomycota</taxon>
        <taxon>Pezizomycotina</taxon>
        <taxon>Dothideomycetes</taxon>
        <taxon>Pleosporomycetidae</taxon>
        <taxon>Pleosporales</taxon>
        <taxon>Massarineae</taxon>
        <taxon>Lentitheciaceae</taxon>
        <taxon>Lentithecium</taxon>
    </lineage>
</organism>
<feature type="compositionally biased region" description="Low complexity" evidence="1">
    <location>
        <begin position="73"/>
        <end position="104"/>
    </location>
</feature>
<keyword evidence="3" id="KW-1185">Reference proteome</keyword>
<feature type="region of interest" description="Disordered" evidence="1">
    <location>
        <begin position="328"/>
        <end position="455"/>
    </location>
</feature>
<feature type="compositionally biased region" description="Acidic residues" evidence="1">
    <location>
        <begin position="338"/>
        <end position="349"/>
    </location>
</feature>
<sequence>MSHSGDRFRFYVDDEGQAWSALMQLGFFLPHDYDPDKPLTLEECRDEMDRFYEWKKGYDKRVAAEGKTDLPSEVTKAPAEAKTAEASAEVEAPAPTSPSAESNAPIPPIDYYQIMGNVREEAGEMRFYELTRLWRLYQTEVYGAIYYRVITPSIPIPQAPSNADHPQAGETSDLTNSLENTAIENKSDAIPDEKPVGKRAALIAKARATPTSLVSHSAPNKRAAHLKAKAKTKASQQKSIAIKAFTVKPESRLEQYRREKAEEKGKMKLAAAGFLPVQIYSLSAFQEDLVRRLPKEEFKNLPENFGGLNDKKKIAILVDAIEKHNKKGLAGRKGSMDREEEGEGEEDEHELGSGSELTELSERELARLEEELGAMREGEDDAAEGDEEEDEDNEFELRDQDISSELSELSDGTLARLEEETMAFFNDESIQEGRASRNQPKTPETGSETDSLLVGEDGDIQVLAEPVGVKGEHLQVAAA</sequence>
<feature type="compositionally biased region" description="Acidic residues" evidence="1">
    <location>
        <begin position="378"/>
        <end position="394"/>
    </location>
</feature>
<feature type="region of interest" description="Disordered" evidence="1">
    <location>
        <begin position="65"/>
        <end position="106"/>
    </location>
</feature>
<reference evidence="2" key="1">
    <citation type="journal article" date="2020" name="Stud. Mycol.">
        <title>101 Dothideomycetes genomes: a test case for predicting lifestyles and emergence of pathogens.</title>
        <authorList>
            <person name="Haridas S."/>
            <person name="Albert R."/>
            <person name="Binder M."/>
            <person name="Bloem J."/>
            <person name="Labutti K."/>
            <person name="Salamov A."/>
            <person name="Andreopoulos B."/>
            <person name="Baker S."/>
            <person name="Barry K."/>
            <person name="Bills G."/>
            <person name="Bluhm B."/>
            <person name="Cannon C."/>
            <person name="Castanera R."/>
            <person name="Culley D."/>
            <person name="Daum C."/>
            <person name="Ezra D."/>
            <person name="Gonzalez J."/>
            <person name="Henrissat B."/>
            <person name="Kuo A."/>
            <person name="Liang C."/>
            <person name="Lipzen A."/>
            <person name="Lutzoni F."/>
            <person name="Magnuson J."/>
            <person name="Mondo S."/>
            <person name="Nolan M."/>
            <person name="Ohm R."/>
            <person name="Pangilinan J."/>
            <person name="Park H.-J."/>
            <person name="Ramirez L."/>
            <person name="Alfaro M."/>
            <person name="Sun H."/>
            <person name="Tritt A."/>
            <person name="Yoshinaga Y."/>
            <person name="Zwiers L.-H."/>
            <person name="Turgeon B."/>
            <person name="Goodwin S."/>
            <person name="Spatafora J."/>
            <person name="Crous P."/>
            <person name="Grigoriev I."/>
        </authorList>
    </citation>
    <scope>NUCLEOTIDE SEQUENCE</scope>
    <source>
        <strain evidence="2">CBS 122367</strain>
    </source>
</reference>
<dbReference type="EMBL" id="MU005573">
    <property type="protein sequence ID" value="KAF2688572.1"/>
    <property type="molecule type" value="Genomic_DNA"/>
</dbReference>
<dbReference type="Proteomes" id="UP000799291">
    <property type="component" value="Unassembled WGS sequence"/>
</dbReference>
<proteinExistence type="predicted"/>
<gene>
    <name evidence="2" type="ORF">K458DRAFT_384754</name>
</gene>